<feature type="transmembrane region" description="Helical" evidence="2">
    <location>
        <begin position="89"/>
        <end position="107"/>
    </location>
</feature>
<dbReference type="AlphaFoldDB" id="A0A847EU97"/>
<dbReference type="Pfam" id="PF01066">
    <property type="entry name" value="CDP-OH_P_transf"/>
    <property type="match status" value="1"/>
</dbReference>
<keyword evidence="2" id="KW-0812">Transmembrane</keyword>
<feature type="transmembrane region" description="Helical" evidence="2">
    <location>
        <begin position="113"/>
        <end position="128"/>
    </location>
</feature>
<reference evidence="3 4" key="1">
    <citation type="journal article" date="2020" name="Biotechnol. Biofuels">
        <title>New insights from the biogas microbiome by comprehensive genome-resolved metagenomics of nearly 1600 species originating from multiple anaerobic digesters.</title>
        <authorList>
            <person name="Campanaro S."/>
            <person name="Treu L."/>
            <person name="Rodriguez-R L.M."/>
            <person name="Kovalovszki A."/>
            <person name="Ziels R.M."/>
            <person name="Maus I."/>
            <person name="Zhu X."/>
            <person name="Kougias P.G."/>
            <person name="Basile A."/>
            <person name="Luo G."/>
            <person name="Schluter A."/>
            <person name="Konstantinidis K.T."/>
            <person name="Angelidaki I."/>
        </authorList>
    </citation>
    <scope>NUCLEOTIDE SEQUENCE [LARGE SCALE GENOMIC DNA]</scope>
    <source>
        <strain evidence="3">AS06rmzACSIP_421</strain>
    </source>
</reference>
<dbReference type="GO" id="GO:0016020">
    <property type="term" value="C:membrane"/>
    <property type="evidence" value="ECO:0007669"/>
    <property type="project" value="InterPro"/>
</dbReference>
<organism evidence="3 4">
    <name type="scientific">Candidatus Dojkabacteria bacterium</name>
    <dbReference type="NCBI Taxonomy" id="2099670"/>
    <lineage>
        <taxon>Bacteria</taxon>
        <taxon>Candidatus Dojkabacteria</taxon>
    </lineage>
</organism>
<proteinExistence type="predicted"/>
<accession>A0A847EU97</accession>
<name>A0A847EU97_9BACT</name>
<sequence>MFGFNIGKDKGEKEINIFDVKAVDELIDKIKERLNRSLEEEIKDQIRKLKVEYKRDEQNAINTGITAKAEEKAKEWICPRIPAWVNSDMLTVLGFLSSFIIATGFIFGFSNRWYLILVIVGLILNWFGDSFDGSIARYRKKTRPNYGYYIDHVVDGLVVLILGLGLGLSGFFKIEIALAFVIMYLILMIHVELITYVQNEFKYSFGLVGPTEIRIIGILLTIVMFFLPVKYFDILGYTLTQYDFFASFAVVVMGMIILFSILSKAIELDKIDRKRWK</sequence>
<dbReference type="InterPro" id="IPR000462">
    <property type="entry name" value="CDP-OH_P_trans"/>
</dbReference>
<dbReference type="InterPro" id="IPR043130">
    <property type="entry name" value="CDP-OH_PTrfase_TM_dom"/>
</dbReference>
<evidence type="ECO:0000256" key="2">
    <source>
        <dbReference type="SAM" id="Phobius"/>
    </source>
</evidence>
<evidence type="ECO:0000313" key="3">
    <source>
        <dbReference type="EMBL" id="NLE31138.1"/>
    </source>
</evidence>
<feature type="coiled-coil region" evidence="1">
    <location>
        <begin position="20"/>
        <end position="59"/>
    </location>
</feature>
<feature type="transmembrane region" description="Helical" evidence="2">
    <location>
        <begin position="174"/>
        <end position="194"/>
    </location>
</feature>
<feature type="transmembrane region" description="Helical" evidence="2">
    <location>
        <begin position="244"/>
        <end position="266"/>
    </location>
</feature>
<evidence type="ECO:0000256" key="1">
    <source>
        <dbReference type="SAM" id="Coils"/>
    </source>
</evidence>
<keyword evidence="3" id="KW-0808">Transferase</keyword>
<dbReference type="GO" id="GO:0016780">
    <property type="term" value="F:phosphotransferase activity, for other substituted phosphate groups"/>
    <property type="evidence" value="ECO:0007669"/>
    <property type="project" value="InterPro"/>
</dbReference>
<keyword evidence="2" id="KW-1133">Transmembrane helix</keyword>
<dbReference type="GO" id="GO:0008654">
    <property type="term" value="P:phospholipid biosynthetic process"/>
    <property type="evidence" value="ECO:0007669"/>
    <property type="project" value="InterPro"/>
</dbReference>
<feature type="transmembrane region" description="Helical" evidence="2">
    <location>
        <begin position="149"/>
        <end position="168"/>
    </location>
</feature>
<keyword evidence="2" id="KW-0472">Membrane</keyword>
<protein>
    <submittedName>
        <fullName evidence="3">CDP-alcohol phosphatidyltransferase family protein</fullName>
    </submittedName>
</protein>
<keyword evidence="1" id="KW-0175">Coiled coil</keyword>
<comment type="caution">
    <text evidence="3">The sequence shown here is derived from an EMBL/GenBank/DDBJ whole genome shotgun (WGS) entry which is preliminary data.</text>
</comment>
<dbReference type="Proteomes" id="UP000554004">
    <property type="component" value="Unassembled WGS sequence"/>
</dbReference>
<dbReference type="EMBL" id="JAAZAL010000097">
    <property type="protein sequence ID" value="NLE31138.1"/>
    <property type="molecule type" value="Genomic_DNA"/>
</dbReference>
<dbReference type="Gene3D" id="1.20.120.1760">
    <property type="match status" value="1"/>
</dbReference>
<evidence type="ECO:0000313" key="4">
    <source>
        <dbReference type="Proteomes" id="UP000554004"/>
    </source>
</evidence>
<gene>
    <name evidence="3" type="ORF">GX618_02600</name>
</gene>